<evidence type="ECO:0000313" key="1">
    <source>
        <dbReference type="EMBL" id="GBM82946.1"/>
    </source>
</evidence>
<proteinExistence type="predicted"/>
<protein>
    <submittedName>
        <fullName evidence="1">Uncharacterized protein</fullName>
    </submittedName>
</protein>
<dbReference type="EMBL" id="BGPR01003044">
    <property type="protein sequence ID" value="GBM82946.1"/>
    <property type="molecule type" value="Genomic_DNA"/>
</dbReference>
<comment type="caution">
    <text evidence="1">The sequence shown here is derived from an EMBL/GenBank/DDBJ whole genome shotgun (WGS) entry which is preliminary data.</text>
</comment>
<sequence length="90" mass="10402">MDKWLKTGTLKRSASRTEIRTTDLAAMGITVDQCCICEHVMNFQERPSVFVEDFLITEHRTTRIQKPELKLAKTVKHTVTETTVKHTVRD</sequence>
<organism evidence="1 2">
    <name type="scientific">Araneus ventricosus</name>
    <name type="common">Orbweaver spider</name>
    <name type="synonym">Epeira ventricosa</name>
    <dbReference type="NCBI Taxonomy" id="182803"/>
    <lineage>
        <taxon>Eukaryota</taxon>
        <taxon>Metazoa</taxon>
        <taxon>Ecdysozoa</taxon>
        <taxon>Arthropoda</taxon>
        <taxon>Chelicerata</taxon>
        <taxon>Arachnida</taxon>
        <taxon>Araneae</taxon>
        <taxon>Araneomorphae</taxon>
        <taxon>Entelegynae</taxon>
        <taxon>Araneoidea</taxon>
        <taxon>Araneidae</taxon>
        <taxon>Araneus</taxon>
    </lineage>
</organism>
<dbReference type="Proteomes" id="UP000499080">
    <property type="component" value="Unassembled WGS sequence"/>
</dbReference>
<evidence type="ECO:0000313" key="2">
    <source>
        <dbReference type="Proteomes" id="UP000499080"/>
    </source>
</evidence>
<accession>A0A4Y2J194</accession>
<keyword evidence="2" id="KW-1185">Reference proteome</keyword>
<name>A0A4Y2J194_ARAVE</name>
<gene>
    <name evidence="1" type="ORF">AVEN_30710_1</name>
</gene>
<reference evidence="1 2" key="1">
    <citation type="journal article" date="2019" name="Sci. Rep.">
        <title>Orb-weaving spider Araneus ventricosus genome elucidates the spidroin gene catalogue.</title>
        <authorList>
            <person name="Kono N."/>
            <person name="Nakamura H."/>
            <person name="Ohtoshi R."/>
            <person name="Moran D.A.P."/>
            <person name="Shinohara A."/>
            <person name="Yoshida Y."/>
            <person name="Fujiwara M."/>
            <person name="Mori M."/>
            <person name="Tomita M."/>
            <person name="Arakawa K."/>
        </authorList>
    </citation>
    <scope>NUCLEOTIDE SEQUENCE [LARGE SCALE GENOMIC DNA]</scope>
</reference>
<dbReference type="AlphaFoldDB" id="A0A4Y2J194"/>